<keyword evidence="5" id="KW-1185">Reference proteome</keyword>
<dbReference type="InterPro" id="IPR023152">
    <property type="entry name" value="RasGAP_CS"/>
</dbReference>
<dbReference type="InterPro" id="IPR039360">
    <property type="entry name" value="Ras_GTPase"/>
</dbReference>
<organism evidence="4 5">
    <name type="scientific">Maudiozyma saulgeensis</name>
    <dbReference type="NCBI Taxonomy" id="1789683"/>
    <lineage>
        <taxon>Eukaryota</taxon>
        <taxon>Fungi</taxon>
        <taxon>Dikarya</taxon>
        <taxon>Ascomycota</taxon>
        <taxon>Saccharomycotina</taxon>
        <taxon>Saccharomycetes</taxon>
        <taxon>Saccharomycetales</taxon>
        <taxon>Saccharomycetaceae</taxon>
        <taxon>Maudiozyma</taxon>
    </lineage>
</organism>
<dbReference type="SMART" id="SM00323">
    <property type="entry name" value="RasGAP"/>
    <property type="match status" value="1"/>
</dbReference>
<evidence type="ECO:0000313" key="4">
    <source>
        <dbReference type="EMBL" id="SMN18877.1"/>
    </source>
</evidence>
<dbReference type="PANTHER" id="PTHR10194">
    <property type="entry name" value="RAS GTPASE-ACTIVATING PROTEINS"/>
    <property type="match status" value="1"/>
</dbReference>
<protein>
    <submittedName>
        <fullName evidence="4">Similar to Saccharomyces cerevisiae YKL092C BUD2 GTPase activating factor for Rsr1p/Bud1p required for both axial and bipolar budding patterns</fullName>
    </submittedName>
</protein>
<dbReference type="Proteomes" id="UP000196158">
    <property type="component" value="Unassembled WGS sequence"/>
</dbReference>
<dbReference type="InterPro" id="IPR001936">
    <property type="entry name" value="RasGAP_dom"/>
</dbReference>
<dbReference type="PANTHER" id="PTHR10194:SF60">
    <property type="entry name" value="RAS GTPASE-ACTIVATING PROTEIN RASKOL"/>
    <property type="match status" value="1"/>
</dbReference>
<dbReference type="Pfam" id="PF00616">
    <property type="entry name" value="RasGAP"/>
    <property type="match status" value="1"/>
</dbReference>
<dbReference type="GO" id="GO:0005096">
    <property type="term" value="F:GTPase activator activity"/>
    <property type="evidence" value="ECO:0007669"/>
    <property type="project" value="UniProtKB-KW"/>
</dbReference>
<evidence type="ECO:0000313" key="5">
    <source>
        <dbReference type="Proteomes" id="UP000196158"/>
    </source>
</evidence>
<dbReference type="GO" id="GO:0007165">
    <property type="term" value="P:signal transduction"/>
    <property type="evidence" value="ECO:0007669"/>
    <property type="project" value="UniProtKB-ARBA"/>
</dbReference>
<feature type="compositionally biased region" description="Acidic residues" evidence="2">
    <location>
        <begin position="1025"/>
        <end position="1039"/>
    </location>
</feature>
<dbReference type="STRING" id="1789683.A0A1X7QZM0"/>
<dbReference type="OrthoDB" id="775356at2759"/>
<dbReference type="CDD" id="cd00030">
    <property type="entry name" value="C2"/>
    <property type="match status" value="1"/>
</dbReference>
<dbReference type="SUPFAM" id="SSF48350">
    <property type="entry name" value="GTPase activation domain, GAP"/>
    <property type="match status" value="1"/>
</dbReference>
<evidence type="ECO:0000259" key="3">
    <source>
        <dbReference type="PROSITE" id="PS50018"/>
    </source>
</evidence>
<dbReference type="PROSITE" id="PS00509">
    <property type="entry name" value="RAS_GTPASE_ACTIV_1"/>
    <property type="match status" value="1"/>
</dbReference>
<dbReference type="AlphaFoldDB" id="A0A1X7QZM0"/>
<keyword evidence="1" id="KW-0343">GTPase activation</keyword>
<dbReference type="Gene3D" id="1.10.506.10">
    <property type="entry name" value="GTPase Activation - p120gap, domain 1"/>
    <property type="match status" value="1"/>
</dbReference>
<feature type="domain" description="Ras-GAP" evidence="3">
    <location>
        <begin position="525"/>
        <end position="740"/>
    </location>
</feature>
<dbReference type="CDD" id="cd05137">
    <property type="entry name" value="RasGAP_CLA2_BUD2"/>
    <property type="match status" value="1"/>
</dbReference>
<evidence type="ECO:0000256" key="2">
    <source>
        <dbReference type="SAM" id="MobiDB-lite"/>
    </source>
</evidence>
<dbReference type="InterPro" id="IPR008936">
    <property type="entry name" value="Rho_GTPase_activation_prot"/>
</dbReference>
<dbReference type="EMBL" id="FXLY01000002">
    <property type="protein sequence ID" value="SMN18877.1"/>
    <property type="molecule type" value="Genomic_DNA"/>
</dbReference>
<proteinExistence type="predicted"/>
<evidence type="ECO:0000256" key="1">
    <source>
        <dbReference type="ARBA" id="ARBA00022468"/>
    </source>
</evidence>
<feature type="region of interest" description="Disordered" evidence="2">
    <location>
        <begin position="1019"/>
        <end position="1051"/>
    </location>
</feature>
<name>A0A1X7QZM0_9SACH</name>
<feature type="compositionally biased region" description="Basic and acidic residues" evidence="2">
    <location>
        <begin position="1072"/>
        <end position="1081"/>
    </location>
</feature>
<dbReference type="PROSITE" id="PS50018">
    <property type="entry name" value="RAS_GTPASE_ACTIV_2"/>
    <property type="match status" value="1"/>
</dbReference>
<sequence>MSVNHGLDLESVTMDDYTKRIESLGGTFKGEVRWTTNIKLNDWKTHFLEITKTGSLVHSVDKNHMTLSQGNKLSSLSLDDMSDGIQEKNKHPVLRNLSGCKLRILKNINGRTRVLKNIIKVSENSNTTENSSAIYLNVASETKLLDLFCSLTWWSALKPKGIFDKMTLVKKQEDINNKSSKTVLFITSDVNVFGPISENVILETNTIKTPEMFVHYGSKDECSYGWFQATIKLFSNGEVEVLNSTNDHSLFSINVKNLIRSEIRLLDYSLFQDENLLFLGILPQLRKQLNLFDNGEGTIFFNLVDGKPLDSLTFNFKNSKTQRDDWLIALKSFAILEILSLNGSDRSNKMTVSNKFKLTILEADFQTLDLTANDRDIYLHAEIWIWGRMWARTTSIKNENSPFWRDEFSLDEIVSIDQLEIRLIQEITEKDNIKPLRYEVLGTFKLSQDEITSNQYQKESRVLVFAEDHQHFQVATLCFKVEHKLEFILPSINFTKFQTVLSSVPLNEVTRLIYDNVDELTRGGKLDTLSSITLELFQSTGKEDVWFQTLMERELSDIDSVVLRNLNNNHSSGHIFSTLFRGNSLLTKSTELYFFEVGKEYISLVMTPILREIIESNESCEIDPSKINLPHDEKEIVLEANYNRLIGWVSRLWQLLYKTSKDLPLGIRSHLKNFRRELEKFCLKDNEEATLNCISGFLFLRFFCPVILNPKLFNVTFDHLNNTNRRSLTLICKILLNLSTLKKFGEKEPFMVKVNDFINENCDNLKDYIDKITQKKIDFTTTVLNLSETTKSRLKDVTFNQEELKELPVNPFRLDKGLRETEFIKILNSLNKTMVIKPLNNPTNDKIQDSTKDIKNSNPVAIGELEFEKLTENNAEIFGDEFMQYLEVENEDSNERNANGDMVSHADSKNEIIGSATSLTNKNDIMMAQLLQETSLLCFKQERIIRTLSDYEYPLDDMYNNSTYAKRLAKSIFSTNKRKILIDLTNGLLQPNNEYIQMFAGSNKETKCNPNIFYLDSKDSKYSSDEEEEEEEDDEEEIEINGNDFYMGNTNSSSTRTLSKFANLIKGGSFNENKDDSERISPSKLSRWFKKK</sequence>
<accession>A0A1X7QZM0</accession>
<reference evidence="4 5" key="1">
    <citation type="submission" date="2017-04" db="EMBL/GenBank/DDBJ databases">
        <authorList>
            <person name="Afonso C.L."/>
            <person name="Miller P.J."/>
            <person name="Scott M.A."/>
            <person name="Spackman E."/>
            <person name="Goraichik I."/>
            <person name="Dimitrov K.M."/>
            <person name="Suarez D.L."/>
            <person name="Swayne D.E."/>
        </authorList>
    </citation>
    <scope>NUCLEOTIDE SEQUENCE [LARGE SCALE GENOMIC DNA]</scope>
</reference>
<gene>
    <name evidence="4" type="ORF">KASA_0Q14311G</name>
</gene>
<feature type="region of interest" description="Disordered" evidence="2">
    <location>
        <begin position="1070"/>
        <end position="1092"/>
    </location>
</feature>